<comment type="catalytic activity">
    <reaction evidence="6">
        <text>5-carboxymethylaminomethyluridine(34) in tRNA(Leu) + S-adenosyl-L-methionine = 5-carboxymethylaminomethyl-2'-O-methyluridine(34) in tRNA(Leu) + S-adenosyl-L-homocysteine + H(+)</text>
        <dbReference type="Rhea" id="RHEA:43088"/>
        <dbReference type="Rhea" id="RHEA-COMP:10333"/>
        <dbReference type="Rhea" id="RHEA-COMP:10334"/>
        <dbReference type="ChEBI" id="CHEBI:15378"/>
        <dbReference type="ChEBI" id="CHEBI:57856"/>
        <dbReference type="ChEBI" id="CHEBI:59789"/>
        <dbReference type="ChEBI" id="CHEBI:74508"/>
        <dbReference type="ChEBI" id="CHEBI:74511"/>
        <dbReference type="EC" id="2.1.1.207"/>
    </reaction>
</comment>
<proteinExistence type="inferred from homology"/>
<comment type="subunit">
    <text evidence="6">Homodimer.</text>
</comment>
<accession>T0HTH6</accession>
<dbReference type="InterPro" id="IPR029026">
    <property type="entry name" value="tRNA_m1G_MTases_N"/>
</dbReference>
<dbReference type="GO" id="GO:0141102">
    <property type="term" value="F:tRNA (5-carboxymethylaminomethyluridine(34)-2'-O)-methyltransferase activity"/>
    <property type="evidence" value="ECO:0007669"/>
    <property type="project" value="RHEA"/>
</dbReference>
<dbReference type="InterPro" id="IPR029028">
    <property type="entry name" value="Alpha/beta_knot_MTases"/>
</dbReference>
<dbReference type="GO" id="GO:0141098">
    <property type="term" value="F:tRNA (cytidine(34)-2'-O)-methyltransferase activity"/>
    <property type="evidence" value="ECO:0007669"/>
    <property type="project" value="RHEA"/>
</dbReference>
<evidence type="ECO:0000313" key="9">
    <source>
        <dbReference type="EMBL" id="EQB15423.1"/>
    </source>
</evidence>
<keyword evidence="2 6" id="KW-0489">Methyltransferase</keyword>
<keyword evidence="1 6" id="KW-0963">Cytoplasm</keyword>
<evidence type="ECO:0000256" key="5">
    <source>
        <dbReference type="ARBA" id="ARBA00022694"/>
    </source>
</evidence>
<dbReference type="RefSeq" id="WP_021234316.1">
    <property type="nucleotide sequence ID" value="NZ_ATHL01000076.1"/>
</dbReference>
<dbReference type="PIRSF" id="PIRSF029256">
    <property type="entry name" value="SpoU_TrmH_prd"/>
    <property type="match status" value="1"/>
</dbReference>
<feature type="binding site" evidence="6 7">
    <location>
        <position position="99"/>
    </location>
    <ligand>
        <name>S-adenosyl-L-methionine</name>
        <dbReference type="ChEBI" id="CHEBI:59789"/>
    </ligand>
</feature>
<feature type="domain" description="tRNA/rRNA methyltransferase SpoU type" evidence="8">
    <location>
        <begin position="2"/>
        <end position="138"/>
    </location>
</feature>
<dbReference type="HAMAP" id="MF_01885">
    <property type="entry name" value="tRNA_methyltr_TrmL"/>
    <property type="match status" value="1"/>
</dbReference>
<comment type="similarity">
    <text evidence="6">Belongs to the class IV-like SAM-binding methyltransferase superfamily. RNA methyltransferase TrmH family. TrmL subfamily.</text>
</comment>
<comment type="function">
    <text evidence="6">Methylates the ribose at the nucleotide 34 wobble position in the two leucyl isoacceptors tRNA(Leu)(CmAA) and tRNA(Leu)(cmnm5UmAA). Catalyzes the methyl transfer from S-adenosyl-L-methionine to the 2'-OH of the wobble nucleotide.</text>
</comment>
<organism evidence="9 10">
    <name type="scientific">Novosphingobium lindaniclasticum LE124</name>
    <dbReference type="NCBI Taxonomy" id="1096930"/>
    <lineage>
        <taxon>Bacteria</taxon>
        <taxon>Pseudomonadati</taxon>
        <taxon>Pseudomonadota</taxon>
        <taxon>Alphaproteobacteria</taxon>
        <taxon>Sphingomonadales</taxon>
        <taxon>Sphingomonadaceae</taxon>
        <taxon>Novosphingobium</taxon>
    </lineage>
</organism>
<feature type="binding site" evidence="6 7">
    <location>
        <position position="119"/>
    </location>
    <ligand>
        <name>S-adenosyl-L-methionine</name>
        <dbReference type="ChEBI" id="CHEBI:59789"/>
    </ligand>
</feature>
<comment type="catalytic activity">
    <reaction evidence="6">
        <text>cytidine(34) in tRNA + S-adenosyl-L-methionine = 2'-O-methylcytidine(34) in tRNA + S-adenosyl-L-homocysteine + H(+)</text>
        <dbReference type="Rhea" id="RHEA:43084"/>
        <dbReference type="Rhea" id="RHEA-COMP:10331"/>
        <dbReference type="Rhea" id="RHEA-COMP:10332"/>
        <dbReference type="ChEBI" id="CHEBI:15378"/>
        <dbReference type="ChEBI" id="CHEBI:57856"/>
        <dbReference type="ChEBI" id="CHEBI:59789"/>
        <dbReference type="ChEBI" id="CHEBI:74495"/>
        <dbReference type="ChEBI" id="CHEBI:82748"/>
        <dbReference type="EC" id="2.1.1.207"/>
    </reaction>
</comment>
<dbReference type="PANTHER" id="PTHR42971">
    <property type="entry name" value="TRNA (CYTIDINE(34)-2'-O)-METHYLTRANSFERASE"/>
    <property type="match status" value="1"/>
</dbReference>
<dbReference type="PANTHER" id="PTHR42971:SF1">
    <property type="entry name" value="TRNA (CYTIDINE(34)-2'-O)-METHYLTRANSFERASE"/>
    <property type="match status" value="1"/>
</dbReference>
<dbReference type="PATRIC" id="fig|1096930.3.peg.2467"/>
<evidence type="ECO:0000313" key="10">
    <source>
        <dbReference type="Proteomes" id="UP000015527"/>
    </source>
</evidence>
<evidence type="ECO:0000256" key="2">
    <source>
        <dbReference type="ARBA" id="ARBA00022603"/>
    </source>
</evidence>
<keyword evidence="5 6" id="KW-0819">tRNA processing</keyword>
<dbReference type="InterPro" id="IPR016914">
    <property type="entry name" value="TrmL"/>
</dbReference>
<feature type="binding site" evidence="6 7">
    <location>
        <position position="127"/>
    </location>
    <ligand>
        <name>S-adenosyl-L-methionine</name>
        <dbReference type="ChEBI" id="CHEBI:59789"/>
    </ligand>
</feature>
<dbReference type="GO" id="GO:0002130">
    <property type="term" value="P:wobble position ribose methylation"/>
    <property type="evidence" value="ECO:0007669"/>
    <property type="project" value="TreeGrafter"/>
</dbReference>
<keyword evidence="4 6" id="KW-0949">S-adenosyl-L-methionine</keyword>
<dbReference type="Pfam" id="PF00588">
    <property type="entry name" value="SpoU_methylase"/>
    <property type="match status" value="1"/>
</dbReference>
<dbReference type="EC" id="2.1.1.207" evidence="6"/>
<name>T0HTH6_9SPHN</name>
<dbReference type="Gene3D" id="3.40.1280.10">
    <property type="match status" value="1"/>
</dbReference>
<comment type="caution">
    <text evidence="6">Lacks conserved residue(s) required for the propagation of feature annotation.</text>
</comment>
<evidence type="ECO:0000259" key="8">
    <source>
        <dbReference type="Pfam" id="PF00588"/>
    </source>
</evidence>
<sequence>MRIALFEPEIAGNVGAVLRLAACMGADVDLIEPMGFEWDDRRVRRTAMDYIDHVAVTRHCDFAAFKETIGAGRLVLFTTKSSESAYAFEFAPGDILLFGKESAGVPLAVADSCDARVRLPMRPQVRSMNLATSAALALGEALRQTGGLPG</sequence>
<evidence type="ECO:0000256" key="3">
    <source>
        <dbReference type="ARBA" id="ARBA00022679"/>
    </source>
</evidence>
<comment type="caution">
    <text evidence="9">The sequence shown here is derived from an EMBL/GenBank/DDBJ whole genome shotgun (WGS) entry which is preliminary data.</text>
</comment>
<dbReference type="InterPro" id="IPR001537">
    <property type="entry name" value="SpoU_MeTrfase"/>
</dbReference>
<dbReference type="CDD" id="cd18094">
    <property type="entry name" value="SpoU-like_TrmL"/>
    <property type="match status" value="1"/>
</dbReference>
<dbReference type="OrthoDB" id="9789043at2"/>
<evidence type="ECO:0000256" key="1">
    <source>
        <dbReference type="ARBA" id="ARBA00022490"/>
    </source>
</evidence>
<evidence type="ECO:0000256" key="6">
    <source>
        <dbReference type="HAMAP-Rule" id="MF_01885"/>
    </source>
</evidence>
<gene>
    <name evidence="6" type="primary">trmL</name>
    <name evidence="9" type="ORF">L284_12350</name>
</gene>
<dbReference type="eggNOG" id="COG0219">
    <property type="taxonomic scope" value="Bacteria"/>
</dbReference>
<comment type="subcellular location">
    <subcellularLocation>
        <location evidence="6">Cytoplasm</location>
    </subcellularLocation>
</comment>
<reference evidence="9 10" key="1">
    <citation type="journal article" date="2013" name="Genome Announc.">
        <title>Genome Sequence of Novosphingobium lindaniclasticum LE124T, Isolated from a Hexachlorocyclohexane Dumpsite.</title>
        <authorList>
            <person name="Saxena A."/>
            <person name="Nayyar N."/>
            <person name="Sangwan N."/>
            <person name="Kumari R."/>
            <person name="Khurana J.P."/>
            <person name="Lal R."/>
        </authorList>
    </citation>
    <scope>NUCLEOTIDE SEQUENCE [LARGE SCALE GENOMIC DNA]</scope>
    <source>
        <strain evidence="9 10">LE124</strain>
    </source>
</reference>
<evidence type="ECO:0000256" key="7">
    <source>
        <dbReference type="PIRSR" id="PIRSR029256-1"/>
    </source>
</evidence>
<protein>
    <recommendedName>
        <fullName evidence="6">tRNA (cytidine(34)-2'-O)-methyltransferase</fullName>
        <ecNumber evidence="6">2.1.1.207</ecNumber>
    </recommendedName>
    <alternativeName>
        <fullName evidence="6">tRNA (cytidine/uridine-2'-O-)-methyltransferase TrmL</fullName>
    </alternativeName>
</protein>
<dbReference type="GO" id="GO:0003723">
    <property type="term" value="F:RNA binding"/>
    <property type="evidence" value="ECO:0007669"/>
    <property type="project" value="InterPro"/>
</dbReference>
<evidence type="ECO:0000256" key="4">
    <source>
        <dbReference type="ARBA" id="ARBA00022691"/>
    </source>
</evidence>
<dbReference type="SUPFAM" id="SSF75217">
    <property type="entry name" value="alpha/beta knot"/>
    <property type="match status" value="1"/>
</dbReference>
<keyword evidence="3 6" id="KW-0808">Transferase</keyword>
<dbReference type="Proteomes" id="UP000015527">
    <property type="component" value="Unassembled WGS sequence"/>
</dbReference>
<keyword evidence="10" id="KW-1185">Reference proteome</keyword>
<dbReference type="EMBL" id="ATHL01000076">
    <property type="protein sequence ID" value="EQB15423.1"/>
    <property type="molecule type" value="Genomic_DNA"/>
</dbReference>
<dbReference type="GO" id="GO:0005737">
    <property type="term" value="C:cytoplasm"/>
    <property type="evidence" value="ECO:0007669"/>
    <property type="project" value="UniProtKB-SubCell"/>
</dbReference>
<dbReference type="AlphaFoldDB" id="T0HTH6"/>